<accession>A0A9X4AZH9</accession>
<dbReference type="Pfam" id="PF13739">
    <property type="entry name" value="PdaC"/>
    <property type="match status" value="1"/>
</dbReference>
<gene>
    <name evidence="3" type="ORF">NE398_05490</name>
</gene>
<dbReference type="Gene3D" id="3.90.640.20">
    <property type="entry name" value="Heat-shock cognate protein, ATPase"/>
    <property type="match status" value="1"/>
</dbReference>
<reference evidence="3" key="1">
    <citation type="submission" date="2022-05" db="EMBL/GenBank/DDBJ databases">
        <title>Draft genome sequence of Clostridium tertium strain CP3 isolated from Peru.</title>
        <authorList>
            <person name="Hurtado R."/>
            <person name="Lima L."/>
            <person name="Sousa T."/>
            <person name="Jaiswal A.K."/>
            <person name="Tiwari S."/>
            <person name="Maturrano L."/>
            <person name="Brenig B."/>
            <person name="Azevedo V."/>
        </authorList>
    </citation>
    <scope>NUCLEOTIDE SEQUENCE</scope>
    <source>
        <strain evidence="3">CP3</strain>
    </source>
</reference>
<evidence type="ECO:0000313" key="3">
    <source>
        <dbReference type="EMBL" id="MDC4239615.1"/>
    </source>
</evidence>
<dbReference type="Proteomes" id="UP001141183">
    <property type="component" value="Unassembled WGS sequence"/>
</dbReference>
<dbReference type="InterPro" id="IPR021729">
    <property type="entry name" value="DUF3298"/>
</dbReference>
<comment type="caution">
    <text evidence="3">The sequence shown here is derived from an EMBL/GenBank/DDBJ whole genome shotgun (WGS) entry which is preliminary data.</text>
</comment>
<feature type="domain" description="DUF3298" evidence="1">
    <location>
        <begin position="150"/>
        <end position="223"/>
    </location>
</feature>
<protein>
    <submittedName>
        <fullName evidence="3">DUF3298 and DUF4163 domain-containing protein</fullName>
    </submittedName>
</protein>
<evidence type="ECO:0000259" key="1">
    <source>
        <dbReference type="Pfam" id="PF11738"/>
    </source>
</evidence>
<dbReference type="EMBL" id="JAMRYU010000004">
    <property type="protein sequence ID" value="MDC4239615.1"/>
    <property type="molecule type" value="Genomic_DNA"/>
</dbReference>
<dbReference type="InterPro" id="IPR037126">
    <property type="entry name" value="PdaC/RsiV-like_sf"/>
</dbReference>
<evidence type="ECO:0000313" key="4">
    <source>
        <dbReference type="Proteomes" id="UP001141183"/>
    </source>
</evidence>
<organism evidence="3 4">
    <name type="scientific">Clostridium tertium</name>
    <dbReference type="NCBI Taxonomy" id="1559"/>
    <lineage>
        <taxon>Bacteria</taxon>
        <taxon>Bacillati</taxon>
        <taxon>Bacillota</taxon>
        <taxon>Clostridia</taxon>
        <taxon>Eubacteriales</taxon>
        <taxon>Clostridiaceae</taxon>
        <taxon>Clostridium</taxon>
    </lineage>
</organism>
<sequence>MKKAIRSIIGIIILINLVHIYPQGMLIKLNGNAVENPILVDKTIKEYTEFININVEIPQIIGLSNKNGEKVINKEILDWTTMWIKDTKDVSEDFKPTVPYEMKANYSLTNDKKILSFYIDYYQFSGGAHGITTRKTYNVSIDKGEKLQLKDLFDKGYDYKKFINEEIQKEINKHPDYYFTGKEGFQGIKDNQSFYIKDGKLIIHFPYYEIAPYAFGMPEFEINTDLKL</sequence>
<dbReference type="AlphaFoldDB" id="A0A9X4AZH9"/>
<dbReference type="Pfam" id="PF11738">
    <property type="entry name" value="DUF3298"/>
    <property type="match status" value="1"/>
</dbReference>
<dbReference type="Gene3D" id="3.30.565.40">
    <property type="entry name" value="Fervidobacterium nodosum Rt17-B1 like"/>
    <property type="match status" value="1"/>
</dbReference>
<dbReference type="InterPro" id="IPR025303">
    <property type="entry name" value="PdaC"/>
</dbReference>
<proteinExistence type="predicted"/>
<feature type="domain" description="Deacetylase PdaC" evidence="2">
    <location>
        <begin position="44"/>
        <end position="132"/>
    </location>
</feature>
<name>A0A9X4AZH9_9CLOT</name>
<evidence type="ECO:0000259" key="2">
    <source>
        <dbReference type="Pfam" id="PF13739"/>
    </source>
</evidence>
<dbReference type="RefSeq" id="WP_008681013.1">
    <property type="nucleotide sequence ID" value="NZ_CABKOG010000003.1"/>
</dbReference>
<keyword evidence="4" id="KW-1185">Reference proteome</keyword>